<dbReference type="AlphaFoldDB" id="A0A6A5XXR4"/>
<evidence type="ECO:0000313" key="2">
    <source>
        <dbReference type="Proteomes" id="UP000799778"/>
    </source>
</evidence>
<dbReference type="Proteomes" id="UP000799778">
    <property type="component" value="Unassembled WGS sequence"/>
</dbReference>
<name>A0A6A5XXR4_9PLEO</name>
<evidence type="ECO:0000313" key="1">
    <source>
        <dbReference type="EMBL" id="KAF2018098.1"/>
    </source>
</evidence>
<proteinExistence type="predicted"/>
<gene>
    <name evidence="1" type="ORF">BU24DRAFT_164789</name>
</gene>
<protein>
    <submittedName>
        <fullName evidence="1">Uncharacterized protein</fullName>
    </submittedName>
</protein>
<keyword evidence="2" id="KW-1185">Reference proteome</keyword>
<dbReference type="EMBL" id="ML978068">
    <property type="protein sequence ID" value="KAF2018098.1"/>
    <property type="molecule type" value="Genomic_DNA"/>
</dbReference>
<organism evidence="1 2">
    <name type="scientific">Aaosphaeria arxii CBS 175.79</name>
    <dbReference type="NCBI Taxonomy" id="1450172"/>
    <lineage>
        <taxon>Eukaryota</taxon>
        <taxon>Fungi</taxon>
        <taxon>Dikarya</taxon>
        <taxon>Ascomycota</taxon>
        <taxon>Pezizomycotina</taxon>
        <taxon>Dothideomycetes</taxon>
        <taxon>Pleosporomycetidae</taxon>
        <taxon>Pleosporales</taxon>
        <taxon>Pleosporales incertae sedis</taxon>
        <taxon>Aaosphaeria</taxon>
    </lineage>
</organism>
<dbReference type="RefSeq" id="XP_033386437.1">
    <property type="nucleotide sequence ID" value="XM_033521420.1"/>
</dbReference>
<reference evidence="1" key="1">
    <citation type="journal article" date="2020" name="Stud. Mycol.">
        <title>101 Dothideomycetes genomes: a test case for predicting lifestyles and emergence of pathogens.</title>
        <authorList>
            <person name="Haridas S."/>
            <person name="Albert R."/>
            <person name="Binder M."/>
            <person name="Bloem J."/>
            <person name="Labutti K."/>
            <person name="Salamov A."/>
            <person name="Andreopoulos B."/>
            <person name="Baker S."/>
            <person name="Barry K."/>
            <person name="Bills G."/>
            <person name="Bluhm B."/>
            <person name="Cannon C."/>
            <person name="Castanera R."/>
            <person name="Culley D."/>
            <person name="Daum C."/>
            <person name="Ezra D."/>
            <person name="Gonzalez J."/>
            <person name="Henrissat B."/>
            <person name="Kuo A."/>
            <person name="Liang C."/>
            <person name="Lipzen A."/>
            <person name="Lutzoni F."/>
            <person name="Magnuson J."/>
            <person name="Mondo S."/>
            <person name="Nolan M."/>
            <person name="Ohm R."/>
            <person name="Pangilinan J."/>
            <person name="Park H.-J."/>
            <person name="Ramirez L."/>
            <person name="Alfaro M."/>
            <person name="Sun H."/>
            <person name="Tritt A."/>
            <person name="Yoshinaga Y."/>
            <person name="Zwiers L.-H."/>
            <person name="Turgeon B."/>
            <person name="Goodwin S."/>
            <person name="Spatafora J."/>
            <person name="Crous P."/>
            <person name="Grigoriev I."/>
        </authorList>
    </citation>
    <scope>NUCLEOTIDE SEQUENCE</scope>
    <source>
        <strain evidence="1">CBS 175.79</strain>
    </source>
</reference>
<dbReference type="GeneID" id="54278817"/>
<sequence length="117" mass="13288">MAFARSTISTKLSMTKPTIPSFPPWAKFSTSQNLYMEMQMPSSTSLPIRPSPWRKSPMIVAFWIIRFLRILPSTLLIQMLGCGGLYHQALTIISHFHMKNFTTASGGLMLIQDRESH</sequence>
<accession>A0A6A5XXR4</accession>